<feature type="transmembrane region" description="Helical" evidence="5">
    <location>
        <begin position="134"/>
        <end position="153"/>
    </location>
</feature>
<dbReference type="InterPro" id="IPR050598">
    <property type="entry name" value="AminoAcid_Transporter"/>
</dbReference>
<keyword evidence="2 5" id="KW-0812">Transmembrane</keyword>
<feature type="transmembrane region" description="Helical" evidence="5">
    <location>
        <begin position="20"/>
        <end position="39"/>
    </location>
</feature>
<dbReference type="Pfam" id="PF13520">
    <property type="entry name" value="AA_permease_2"/>
    <property type="match status" value="1"/>
</dbReference>
<feature type="transmembrane region" description="Helical" evidence="5">
    <location>
        <begin position="296"/>
        <end position="322"/>
    </location>
</feature>
<proteinExistence type="predicted"/>
<comment type="caution">
    <text evidence="6">The sequence shown here is derived from an EMBL/GenBank/DDBJ whole genome shotgun (WGS) entry which is preliminary data.</text>
</comment>
<dbReference type="PANTHER" id="PTHR11785">
    <property type="entry name" value="AMINO ACID TRANSPORTER"/>
    <property type="match status" value="1"/>
</dbReference>
<gene>
    <name evidence="6" type="ORF">EV211_1304</name>
</gene>
<feature type="transmembrane region" description="Helical" evidence="5">
    <location>
        <begin position="201"/>
        <end position="219"/>
    </location>
</feature>
<dbReference type="EMBL" id="SNXO01000030">
    <property type="protein sequence ID" value="TDP51470.1"/>
    <property type="molecule type" value="Genomic_DNA"/>
</dbReference>
<evidence type="ECO:0000256" key="3">
    <source>
        <dbReference type="ARBA" id="ARBA00022989"/>
    </source>
</evidence>
<feature type="transmembrane region" description="Helical" evidence="5">
    <location>
        <begin position="343"/>
        <end position="361"/>
    </location>
</feature>
<dbReference type="OrthoDB" id="178667at2"/>
<feature type="transmembrane region" description="Helical" evidence="5">
    <location>
        <begin position="239"/>
        <end position="261"/>
    </location>
</feature>
<evidence type="ECO:0000313" key="7">
    <source>
        <dbReference type="Proteomes" id="UP000295500"/>
    </source>
</evidence>
<feature type="transmembrane region" description="Helical" evidence="5">
    <location>
        <begin position="402"/>
        <end position="423"/>
    </location>
</feature>
<feature type="transmembrane region" description="Helical" evidence="5">
    <location>
        <begin position="160"/>
        <end position="181"/>
    </location>
</feature>
<keyword evidence="4 5" id="KW-0472">Membrane</keyword>
<evidence type="ECO:0000256" key="5">
    <source>
        <dbReference type="SAM" id="Phobius"/>
    </source>
</evidence>
<feature type="transmembrane region" description="Helical" evidence="5">
    <location>
        <begin position="429"/>
        <end position="448"/>
    </location>
</feature>
<dbReference type="Proteomes" id="UP000295500">
    <property type="component" value="Unassembled WGS sequence"/>
</dbReference>
<name>A0A4R6PY21_9FIRM</name>
<dbReference type="PANTHER" id="PTHR11785:SF512">
    <property type="entry name" value="SOBREMESA, ISOFORM B"/>
    <property type="match status" value="1"/>
</dbReference>
<feature type="transmembrane region" description="Helical" evidence="5">
    <location>
        <begin position="367"/>
        <end position="390"/>
    </location>
</feature>
<evidence type="ECO:0000313" key="6">
    <source>
        <dbReference type="EMBL" id="TDP51470.1"/>
    </source>
</evidence>
<protein>
    <submittedName>
        <fullName evidence="6">APA family basic amino acid/polyamine antiporter</fullName>
    </submittedName>
</protein>
<feature type="transmembrane region" description="Helical" evidence="5">
    <location>
        <begin position="96"/>
        <end position="122"/>
    </location>
</feature>
<feature type="transmembrane region" description="Helical" evidence="5">
    <location>
        <begin position="51"/>
        <end position="75"/>
    </location>
</feature>
<dbReference type="PIRSF" id="PIRSF006060">
    <property type="entry name" value="AA_transporter"/>
    <property type="match status" value="1"/>
</dbReference>
<dbReference type="GO" id="GO:0015179">
    <property type="term" value="F:L-amino acid transmembrane transporter activity"/>
    <property type="evidence" value="ECO:0007669"/>
    <property type="project" value="TreeGrafter"/>
</dbReference>
<evidence type="ECO:0000256" key="2">
    <source>
        <dbReference type="ARBA" id="ARBA00022692"/>
    </source>
</evidence>
<reference evidence="6 7" key="1">
    <citation type="submission" date="2019-03" db="EMBL/GenBank/DDBJ databases">
        <title>Genomic Encyclopedia of Type Strains, Phase IV (KMG-IV): sequencing the most valuable type-strain genomes for metagenomic binning, comparative biology and taxonomic classification.</title>
        <authorList>
            <person name="Goeker M."/>
        </authorList>
    </citation>
    <scope>NUCLEOTIDE SEQUENCE [LARGE SCALE GENOMIC DNA]</scope>
    <source>
        <strain evidence="6 7">DSM 28287</strain>
    </source>
</reference>
<dbReference type="RefSeq" id="WP_133528916.1">
    <property type="nucleotide sequence ID" value="NZ_SNXO01000030.1"/>
</dbReference>
<dbReference type="AlphaFoldDB" id="A0A4R6PY21"/>
<accession>A0A4R6PY21</accession>
<sequence length="464" mass="49782">MNNNSEKTSNEGSLKREIGLFGGISIVGGIMIGSGIFYLGSYVLERTGMSMGLALLCWVIGGGVSLLGGLCFAELGAARPASGGMVVYLNEAYHPVVGYMFGFTSWLLSGAGSISAIAIALPTIFKGYFEMSEMTIKVIAIVLIVALTLYNCLGIKQGTVLQSISMVAKIIPIVVIIMAALLKGEVNPDLSLTSANGDASFGSIIGMIAFATVATLWAYEGWTNLNSVAEEMKNPAKNLPRALIISIGAITLIYTLFNFAIYKVLPFDQVTQMINGGDLYLGTAVAKTVFGGVGGILVFSTMVIAMFSSLNGMIIAFPRNYYAMAREGHFFKAFGHINPKTNVPTVALIAQAVIASVLVLLRNLDQLTSLVVFAGMMFNMLTVVAVIVYRKRYPELKRPYRAWGYPVTVIITAVIYTALMINTLVEDPITALVGLVVPALGAVVYFIFDRKLKAEKKDLSVTEE</sequence>
<keyword evidence="3 5" id="KW-1133">Transmembrane helix</keyword>
<comment type="subcellular location">
    <subcellularLocation>
        <location evidence="1">Membrane</location>
        <topology evidence="1">Multi-pass membrane protein</topology>
    </subcellularLocation>
</comment>
<dbReference type="InterPro" id="IPR002293">
    <property type="entry name" value="AA/rel_permease1"/>
</dbReference>
<dbReference type="Gene3D" id="1.20.1740.10">
    <property type="entry name" value="Amino acid/polyamine transporter I"/>
    <property type="match status" value="1"/>
</dbReference>
<keyword evidence="7" id="KW-1185">Reference proteome</keyword>
<evidence type="ECO:0000256" key="4">
    <source>
        <dbReference type="ARBA" id="ARBA00023136"/>
    </source>
</evidence>
<evidence type="ECO:0000256" key="1">
    <source>
        <dbReference type="ARBA" id="ARBA00004141"/>
    </source>
</evidence>
<organism evidence="6 7">
    <name type="scientific">Aminicella lysinilytica</name>
    <dbReference type="NCBI Taxonomy" id="433323"/>
    <lineage>
        <taxon>Bacteria</taxon>
        <taxon>Bacillati</taxon>
        <taxon>Bacillota</taxon>
        <taxon>Clostridia</taxon>
        <taxon>Peptostreptococcales</taxon>
        <taxon>Anaerovoracaceae</taxon>
        <taxon>Aminicella</taxon>
    </lineage>
</organism>
<dbReference type="GO" id="GO:0016020">
    <property type="term" value="C:membrane"/>
    <property type="evidence" value="ECO:0007669"/>
    <property type="project" value="UniProtKB-SubCell"/>
</dbReference>